<evidence type="ECO:0000313" key="1">
    <source>
        <dbReference type="EMBL" id="GAA2210943.1"/>
    </source>
</evidence>
<proteinExistence type="predicted"/>
<keyword evidence="2" id="KW-1185">Reference proteome</keyword>
<organism evidence="1 2">
    <name type="scientific">Nonomuraea monospora</name>
    <dbReference type="NCBI Taxonomy" id="568818"/>
    <lineage>
        <taxon>Bacteria</taxon>
        <taxon>Bacillati</taxon>
        <taxon>Actinomycetota</taxon>
        <taxon>Actinomycetes</taxon>
        <taxon>Streptosporangiales</taxon>
        <taxon>Streptosporangiaceae</taxon>
        <taxon>Nonomuraea</taxon>
    </lineage>
</organism>
<comment type="caution">
    <text evidence="1">The sequence shown here is derived from an EMBL/GenBank/DDBJ whole genome shotgun (WGS) entry which is preliminary data.</text>
</comment>
<accession>A0ABP5PGU8</accession>
<dbReference type="Proteomes" id="UP001499843">
    <property type="component" value="Unassembled WGS sequence"/>
</dbReference>
<reference evidence="2" key="1">
    <citation type="journal article" date="2019" name="Int. J. Syst. Evol. Microbiol.">
        <title>The Global Catalogue of Microorganisms (GCM) 10K type strain sequencing project: providing services to taxonomists for standard genome sequencing and annotation.</title>
        <authorList>
            <consortium name="The Broad Institute Genomics Platform"/>
            <consortium name="The Broad Institute Genome Sequencing Center for Infectious Disease"/>
            <person name="Wu L."/>
            <person name="Ma J."/>
        </authorList>
    </citation>
    <scope>NUCLEOTIDE SEQUENCE [LARGE SCALE GENOMIC DNA]</scope>
    <source>
        <strain evidence="2">JCM 16114</strain>
    </source>
</reference>
<sequence>MVGGDEAAAGAFFVLVRRGDFLFVRMVPAHRAILLRHEISTPPGSAYNVPHVATLWETLLAVDLFRFASGREQRL</sequence>
<protein>
    <submittedName>
        <fullName evidence="1">Uncharacterized protein</fullName>
    </submittedName>
</protein>
<name>A0ABP5PGU8_9ACTN</name>
<gene>
    <name evidence="1" type="ORF">GCM10009850_064020</name>
</gene>
<evidence type="ECO:0000313" key="2">
    <source>
        <dbReference type="Proteomes" id="UP001499843"/>
    </source>
</evidence>
<dbReference type="EMBL" id="BAAAQX010000018">
    <property type="protein sequence ID" value="GAA2210943.1"/>
    <property type="molecule type" value="Genomic_DNA"/>
</dbReference>